<evidence type="ECO:0000313" key="2">
    <source>
        <dbReference type="EMBL" id="KAF9468524.1"/>
    </source>
</evidence>
<feature type="compositionally biased region" description="Polar residues" evidence="1">
    <location>
        <begin position="10"/>
        <end position="20"/>
    </location>
</feature>
<sequence length="64" mass="6813">MTVARRSLKPGSTPQASQACQKGCLRINRGDGSTSNHVCDDPQSTTSLILEEGRYVGDSGLTIF</sequence>
<proteinExistence type="predicted"/>
<evidence type="ECO:0000256" key="1">
    <source>
        <dbReference type="SAM" id="MobiDB-lite"/>
    </source>
</evidence>
<dbReference type="AlphaFoldDB" id="A0A9P5YH46"/>
<protein>
    <submittedName>
        <fullName evidence="2">Uncharacterized protein</fullName>
    </submittedName>
</protein>
<name>A0A9P5YH46_9AGAR</name>
<dbReference type="EMBL" id="MU150232">
    <property type="protein sequence ID" value="KAF9468524.1"/>
    <property type="molecule type" value="Genomic_DNA"/>
</dbReference>
<gene>
    <name evidence="2" type="ORF">BDZ94DRAFT_1245566</name>
</gene>
<keyword evidence="3" id="KW-1185">Reference proteome</keyword>
<comment type="caution">
    <text evidence="2">The sequence shown here is derived from an EMBL/GenBank/DDBJ whole genome shotgun (WGS) entry which is preliminary data.</text>
</comment>
<dbReference type="Proteomes" id="UP000807353">
    <property type="component" value="Unassembled WGS sequence"/>
</dbReference>
<reference evidence="2" key="1">
    <citation type="submission" date="2020-11" db="EMBL/GenBank/DDBJ databases">
        <authorList>
            <consortium name="DOE Joint Genome Institute"/>
            <person name="Ahrendt S."/>
            <person name="Riley R."/>
            <person name="Andreopoulos W."/>
            <person name="Labutti K."/>
            <person name="Pangilinan J."/>
            <person name="Ruiz-Duenas F.J."/>
            <person name="Barrasa J.M."/>
            <person name="Sanchez-Garcia M."/>
            <person name="Camarero S."/>
            <person name="Miyauchi S."/>
            <person name="Serrano A."/>
            <person name="Linde D."/>
            <person name="Babiker R."/>
            <person name="Drula E."/>
            <person name="Ayuso-Fernandez I."/>
            <person name="Pacheco R."/>
            <person name="Padilla G."/>
            <person name="Ferreira P."/>
            <person name="Barriuso J."/>
            <person name="Kellner H."/>
            <person name="Castanera R."/>
            <person name="Alfaro M."/>
            <person name="Ramirez L."/>
            <person name="Pisabarro A.G."/>
            <person name="Kuo A."/>
            <person name="Tritt A."/>
            <person name="Lipzen A."/>
            <person name="He G."/>
            <person name="Yan M."/>
            <person name="Ng V."/>
            <person name="Cullen D."/>
            <person name="Martin F."/>
            <person name="Rosso M.-N."/>
            <person name="Henrissat B."/>
            <person name="Hibbett D."/>
            <person name="Martinez A.T."/>
            <person name="Grigoriev I.V."/>
        </authorList>
    </citation>
    <scope>NUCLEOTIDE SEQUENCE</scope>
    <source>
        <strain evidence="2">CBS 247.69</strain>
    </source>
</reference>
<organism evidence="2 3">
    <name type="scientific">Collybia nuda</name>
    <dbReference type="NCBI Taxonomy" id="64659"/>
    <lineage>
        <taxon>Eukaryota</taxon>
        <taxon>Fungi</taxon>
        <taxon>Dikarya</taxon>
        <taxon>Basidiomycota</taxon>
        <taxon>Agaricomycotina</taxon>
        <taxon>Agaricomycetes</taxon>
        <taxon>Agaricomycetidae</taxon>
        <taxon>Agaricales</taxon>
        <taxon>Tricholomatineae</taxon>
        <taxon>Clitocybaceae</taxon>
        <taxon>Collybia</taxon>
    </lineage>
</organism>
<accession>A0A9P5YH46</accession>
<evidence type="ECO:0000313" key="3">
    <source>
        <dbReference type="Proteomes" id="UP000807353"/>
    </source>
</evidence>
<feature type="region of interest" description="Disordered" evidence="1">
    <location>
        <begin position="1"/>
        <end position="20"/>
    </location>
</feature>
<dbReference type="PROSITE" id="PS51257">
    <property type="entry name" value="PROKAR_LIPOPROTEIN"/>
    <property type="match status" value="1"/>
</dbReference>